<feature type="binding site" evidence="15">
    <location>
        <position position="327"/>
    </location>
    <ligand>
        <name>FMN</name>
        <dbReference type="ChEBI" id="CHEBI:58210"/>
    </ligand>
</feature>
<evidence type="ECO:0000256" key="12">
    <source>
        <dbReference type="ARBA" id="ARBA00023136"/>
    </source>
</evidence>
<dbReference type="Pfam" id="PF01180">
    <property type="entry name" value="DHO_dh"/>
    <property type="match status" value="1"/>
</dbReference>
<comment type="subunit">
    <text evidence="15">Monomer.</text>
</comment>
<dbReference type="Proteomes" id="UP000502136">
    <property type="component" value="Chromosome"/>
</dbReference>
<dbReference type="PROSITE" id="PS00911">
    <property type="entry name" value="DHODEHASE_1"/>
    <property type="match status" value="1"/>
</dbReference>
<evidence type="ECO:0000256" key="15">
    <source>
        <dbReference type="HAMAP-Rule" id="MF_00225"/>
    </source>
</evidence>
<proteinExistence type="inferred from homology"/>
<feature type="binding site" evidence="15">
    <location>
        <position position="377"/>
    </location>
    <ligand>
        <name>FMN</name>
        <dbReference type="ChEBI" id="CHEBI:58210"/>
    </ligand>
</feature>
<evidence type="ECO:0000256" key="7">
    <source>
        <dbReference type="ARBA" id="ARBA00011669"/>
    </source>
</evidence>
<comment type="similarity">
    <text evidence="6 15">Belongs to the dihydroorotate dehydrogenase family. Type 2 subfamily.</text>
</comment>
<keyword evidence="16" id="KW-1133">Transmembrane helix</keyword>
<comment type="pathway">
    <text evidence="5 15">Pyrimidine metabolism; UMP biosynthesis via de novo pathway; orotate from (S)-dihydroorotate (quinone route): step 1/1.</text>
</comment>
<feature type="binding site" evidence="15">
    <location>
        <begin position="356"/>
        <end position="357"/>
    </location>
    <ligand>
        <name>substrate</name>
    </ligand>
</feature>
<gene>
    <name evidence="15" type="primary">pyrD</name>
    <name evidence="18" type="ORF">HGI30_08585</name>
</gene>
<accession>A0A6H2H4K7</accession>
<organism evidence="18 19">
    <name type="scientific">Paenibacillus albicereus</name>
    <dbReference type="NCBI Taxonomy" id="2726185"/>
    <lineage>
        <taxon>Bacteria</taxon>
        <taxon>Bacillati</taxon>
        <taxon>Bacillota</taxon>
        <taxon>Bacilli</taxon>
        <taxon>Bacillales</taxon>
        <taxon>Paenibacillaceae</taxon>
        <taxon>Paenibacillus</taxon>
    </lineage>
</organism>
<feature type="binding site" evidence="15">
    <location>
        <position position="281"/>
    </location>
    <ligand>
        <name>FMN</name>
        <dbReference type="ChEBI" id="CHEBI:58210"/>
    </ligand>
</feature>
<dbReference type="GO" id="GO:0005737">
    <property type="term" value="C:cytoplasm"/>
    <property type="evidence" value="ECO:0007669"/>
    <property type="project" value="InterPro"/>
</dbReference>
<dbReference type="NCBIfam" id="TIGR01036">
    <property type="entry name" value="pyrD_sub2"/>
    <property type="match status" value="1"/>
</dbReference>
<keyword evidence="11 15" id="KW-0560">Oxidoreductase</keyword>
<dbReference type="Gene3D" id="3.20.20.70">
    <property type="entry name" value="Aldolase class I"/>
    <property type="match status" value="1"/>
</dbReference>
<dbReference type="InterPro" id="IPR050074">
    <property type="entry name" value="DHO_dehydrogenase"/>
</dbReference>
<sequence>MPKTAEKTAIALRFGSSFWTCFIVGGFRFAALIVFIPFPAGRRGPVCSYCNRLRAGPAIVRSGRGEVLVCKRSLSAPLFPFRAERDKLKGRAFSVGTGVKGLLYQSVLKPVFFRMDPEKAHHLVIDGLHQASRVPGMASMLEGLYGVPDLPELRMELFGLDFRHPVGLAAGLDKNAKSVPGFSSVGFGFMEVGTVTPLAQPGNELPRLFRLPSDEALINRMGFNNDGADAMAGRLAALERRKIPVFVNIGKNKSTPNELAHQDYITCIRKLHEHADLFVVNISSPNTPDLRALQHGDELRTLLAAVTSEIAAQASRSGARPKPVLVKIAPDMTGEQLALTAETIAESGVSGIIATNTTLSRDGLGHANRGEAGGLSGRPLRERSTEVVSELYRKTGGKLPIIGSGGIFTAEDAYAKIKAGASLVEIYTSMIYRGPGIVKDIAAGLVALLRRDGYGSIEEAIGADHQ</sequence>
<evidence type="ECO:0000256" key="16">
    <source>
        <dbReference type="SAM" id="Phobius"/>
    </source>
</evidence>
<dbReference type="InterPro" id="IPR013785">
    <property type="entry name" value="Aldolase_TIM"/>
</dbReference>
<keyword evidence="19" id="KW-1185">Reference proteome</keyword>
<dbReference type="KEGG" id="palr:HGI30_08585"/>
<feature type="binding site" evidence="15">
    <location>
        <position position="248"/>
    </location>
    <ligand>
        <name>FMN</name>
        <dbReference type="ChEBI" id="CHEBI:58210"/>
    </ligand>
</feature>
<feature type="binding site" evidence="15">
    <location>
        <begin position="427"/>
        <end position="428"/>
    </location>
    <ligand>
        <name>FMN</name>
        <dbReference type="ChEBI" id="CHEBI:58210"/>
    </ligand>
</feature>
<dbReference type="GO" id="GO:0004589">
    <property type="term" value="F:dihydroorotate dehydrogenase (NAD+) activity"/>
    <property type="evidence" value="ECO:0007669"/>
    <property type="project" value="UniProtKB-EC"/>
</dbReference>
<evidence type="ECO:0000256" key="9">
    <source>
        <dbReference type="ARBA" id="ARBA00022643"/>
    </source>
</evidence>
<feature type="binding site" evidence="15">
    <location>
        <position position="174"/>
    </location>
    <ligand>
        <name>substrate</name>
    </ligand>
</feature>
<keyword evidence="9 15" id="KW-0288">FMN</keyword>
<dbReference type="GO" id="GO:0106430">
    <property type="term" value="F:dihydroorotate dehydrogenase (quinone) activity"/>
    <property type="evidence" value="ECO:0007669"/>
    <property type="project" value="UniProtKB-EC"/>
</dbReference>
<feature type="binding site" evidence="15">
    <location>
        <position position="281"/>
    </location>
    <ligand>
        <name>substrate</name>
    </ligand>
</feature>
<comment type="subunit">
    <text evidence="7">Heterotetramer of 2 PyrK and 2 PyrD type B subunits.</text>
</comment>
<evidence type="ECO:0000256" key="6">
    <source>
        <dbReference type="ARBA" id="ARBA00005359"/>
    </source>
</evidence>
<feature type="binding site" evidence="15">
    <location>
        <position position="286"/>
    </location>
    <ligand>
        <name>substrate</name>
    </ligand>
</feature>
<comment type="cofactor">
    <cofactor evidence="15">
        <name>FMN</name>
        <dbReference type="ChEBI" id="CHEBI:58210"/>
    </cofactor>
    <text evidence="15">Binds 1 FMN per subunit.</text>
</comment>
<evidence type="ECO:0000259" key="17">
    <source>
        <dbReference type="Pfam" id="PF01180"/>
    </source>
</evidence>
<dbReference type="GO" id="GO:0006207">
    <property type="term" value="P:'de novo' pyrimidine nucleobase biosynthetic process"/>
    <property type="evidence" value="ECO:0007669"/>
    <property type="project" value="UniProtKB-UniRule"/>
</dbReference>
<dbReference type="CDD" id="cd04738">
    <property type="entry name" value="DHOD_2_like"/>
    <property type="match status" value="1"/>
</dbReference>
<dbReference type="EC" id="1.3.5.2" evidence="15"/>
<evidence type="ECO:0000313" key="19">
    <source>
        <dbReference type="Proteomes" id="UP000502136"/>
    </source>
</evidence>
<evidence type="ECO:0000256" key="8">
    <source>
        <dbReference type="ARBA" id="ARBA00022630"/>
    </source>
</evidence>
<dbReference type="NCBIfam" id="NF003652">
    <property type="entry name" value="PRK05286.2-5"/>
    <property type="match status" value="1"/>
</dbReference>
<evidence type="ECO:0000256" key="2">
    <source>
        <dbReference type="ARBA" id="ARBA00003616"/>
    </source>
</evidence>
<feature type="binding site" evidence="15">
    <location>
        <position position="406"/>
    </location>
    <ligand>
        <name>FMN</name>
        <dbReference type="ChEBI" id="CHEBI:58210"/>
    </ligand>
</feature>
<comment type="pathway">
    <text evidence="4">Pyrimidine metabolism; UMP biosynthesis via de novo pathway; orotate from (S)-dihydroorotate (NAD(+) route): step 1/1.</text>
</comment>
<evidence type="ECO:0000256" key="4">
    <source>
        <dbReference type="ARBA" id="ARBA00004715"/>
    </source>
</evidence>
<feature type="active site" description="Nucleophile" evidence="15">
    <location>
        <position position="284"/>
    </location>
</feature>
<dbReference type="InterPro" id="IPR005719">
    <property type="entry name" value="Dihydroorotate_DH_2"/>
</dbReference>
<dbReference type="InterPro" id="IPR005720">
    <property type="entry name" value="Dihydroorotate_DH_cat"/>
</dbReference>
<evidence type="ECO:0000256" key="5">
    <source>
        <dbReference type="ARBA" id="ARBA00005161"/>
    </source>
</evidence>
<dbReference type="EMBL" id="CP051428">
    <property type="protein sequence ID" value="QJC54278.1"/>
    <property type="molecule type" value="Genomic_DNA"/>
</dbReference>
<dbReference type="NCBIfam" id="NF003645">
    <property type="entry name" value="PRK05286.1-2"/>
    <property type="match status" value="1"/>
</dbReference>
<feature type="binding site" evidence="15">
    <location>
        <begin position="170"/>
        <end position="174"/>
    </location>
    <ligand>
        <name>FMN</name>
        <dbReference type="ChEBI" id="CHEBI:58210"/>
    </ligand>
</feature>
<keyword evidence="10 15" id="KW-0665">Pyrimidine biosynthesis</keyword>
<comment type="function">
    <text evidence="1 15">Catalyzes the conversion of dihydroorotate to orotate with quinone as electron acceptor.</text>
</comment>
<dbReference type="PANTHER" id="PTHR48109">
    <property type="entry name" value="DIHYDROOROTATE DEHYDROGENASE (QUINONE), MITOCHONDRIAL-RELATED"/>
    <property type="match status" value="1"/>
</dbReference>
<dbReference type="PANTHER" id="PTHR48109:SF4">
    <property type="entry name" value="DIHYDROOROTATE DEHYDROGENASE (QUINONE), MITOCHONDRIAL"/>
    <property type="match status" value="1"/>
</dbReference>
<dbReference type="InterPro" id="IPR001295">
    <property type="entry name" value="Dihydroorotate_DH_CS"/>
</dbReference>
<dbReference type="HAMAP" id="MF_00225">
    <property type="entry name" value="DHO_dh_type2"/>
    <property type="match status" value="1"/>
</dbReference>
<name>A0A6H2H4K7_9BACL</name>
<keyword evidence="15" id="KW-1003">Cell membrane</keyword>
<keyword evidence="16" id="KW-0812">Transmembrane</keyword>
<evidence type="ECO:0000256" key="14">
    <source>
        <dbReference type="ARBA" id="ARBA00048996"/>
    </source>
</evidence>
<evidence type="ECO:0000256" key="13">
    <source>
        <dbReference type="ARBA" id="ARBA00048639"/>
    </source>
</evidence>
<dbReference type="UniPathway" id="UPA00070">
    <property type="reaction ID" value="UER00945"/>
</dbReference>
<comment type="catalytic activity">
    <reaction evidence="14">
        <text>(S)-dihydroorotate + NAD(+) = orotate + NADH + H(+)</text>
        <dbReference type="Rhea" id="RHEA:13513"/>
        <dbReference type="ChEBI" id="CHEBI:15378"/>
        <dbReference type="ChEBI" id="CHEBI:30839"/>
        <dbReference type="ChEBI" id="CHEBI:30864"/>
        <dbReference type="ChEBI" id="CHEBI:57540"/>
        <dbReference type="ChEBI" id="CHEBI:57945"/>
        <dbReference type="EC" id="1.3.1.14"/>
    </reaction>
</comment>
<protein>
    <recommendedName>
        <fullName evidence="15">Dihydroorotate dehydrogenase (quinone)</fullName>
        <ecNumber evidence="15">1.3.5.2</ecNumber>
    </recommendedName>
    <alternativeName>
        <fullName evidence="15">DHOdehase</fullName>
        <shortName evidence="15">DHOD</shortName>
        <shortName evidence="15">DHODase</shortName>
    </alternativeName>
    <alternativeName>
        <fullName evidence="15">Dihydroorotate oxidase</fullName>
    </alternativeName>
</protein>
<dbReference type="PROSITE" id="PS00912">
    <property type="entry name" value="DHODEHASE_2"/>
    <property type="match status" value="1"/>
</dbReference>
<dbReference type="GO" id="GO:0044205">
    <property type="term" value="P:'de novo' UMP biosynthetic process"/>
    <property type="evidence" value="ECO:0007669"/>
    <property type="project" value="UniProtKB-UniRule"/>
</dbReference>
<evidence type="ECO:0000256" key="3">
    <source>
        <dbReference type="ARBA" id="ARBA00004370"/>
    </source>
</evidence>
<comment type="function">
    <text evidence="2">Catalyzes the conversion of dihydroorotate to orotate with NAD(+) as electron acceptor.</text>
</comment>
<evidence type="ECO:0000313" key="18">
    <source>
        <dbReference type="EMBL" id="QJC54278.1"/>
    </source>
</evidence>
<keyword evidence="8 15" id="KW-0285">Flavoprotein</keyword>
<dbReference type="AlphaFoldDB" id="A0A6H2H4K7"/>
<feature type="binding site" evidence="15">
    <location>
        <begin position="219"/>
        <end position="223"/>
    </location>
    <ligand>
        <name>substrate</name>
    </ligand>
</feature>
<comment type="catalytic activity">
    <reaction evidence="13 15">
        <text>(S)-dihydroorotate + a quinone = orotate + a quinol</text>
        <dbReference type="Rhea" id="RHEA:30187"/>
        <dbReference type="ChEBI" id="CHEBI:24646"/>
        <dbReference type="ChEBI" id="CHEBI:30839"/>
        <dbReference type="ChEBI" id="CHEBI:30864"/>
        <dbReference type="ChEBI" id="CHEBI:132124"/>
        <dbReference type="EC" id="1.3.5.2"/>
    </reaction>
</comment>
<evidence type="ECO:0000256" key="10">
    <source>
        <dbReference type="ARBA" id="ARBA00022975"/>
    </source>
</evidence>
<evidence type="ECO:0000256" key="1">
    <source>
        <dbReference type="ARBA" id="ARBA00003125"/>
    </source>
</evidence>
<keyword evidence="12 15" id="KW-0472">Membrane</keyword>
<evidence type="ECO:0000256" key="11">
    <source>
        <dbReference type="ARBA" id="ARBA00023002"/>
    </source>
</evidence>
<feature type="binding site" evidence="15">
    <location>
        <position position="355"/>
    </location>
    <ligand>
        <name>FMN</name>
        <dbReference type="ChEBI" id="CHEBI:58210"/>
    </ligand>
</feature>
<feature type="transmembrane region" description="Helical" evidence="16">
    <location>
        <begin position="12"/>
        <end position="38"/>
    </location>
</feature>
<comment type="subcellular location">
    <subcellularLocation>
        <location evidence="15">Cell membrane</location>
        <topology evidence="15">Peripheral membrane protein</topology>
    </subcellularLocation>
    <subcellularLocation>
        <location evidence="3">Membrane</location>
    </subcellularLocation>
</comment>
<feature type="binding site" evidence="15">
    <location>
        <position position="194"/>
    </location>
    <ligand>
        <name>FMN</name>
        <dbReference type="ChEBI" id="CHEBI:58210"/>
    </ligand>
</feature>
<dbReference type="SUPFAM" id="SSF51395">
    <property type="entry name" value="FMN-linked oxidoreductases"/>
    <property type="match status" value="1"/>
</dbReference>
<dbReference type="GO" id="GO:0005886">
    <property type="term" value="C:plasma membrane"/>
    <property type="evidence" value="ECO:0007669"/>
    <property type="project" value="UniProtKB-SubCell"/>
</dbReference>
<feature type="domain" description="Dihydroorotate dehydrogenase catalytic" evidence="17">
    <location>
        <begin position="153"/>
        <end position="449"/>
    </location>
</feature>
<reference evidence="18 19" key="1">
    <citation type="submission" date="2020-04" db="EMBL/GenBank/DDBJ databases">
        <title>Novel Paenibacillus strain UniB2 isolated from commercial digestive syrup.</title>
        <authorList>
            <person name="Thorat V."/>
            <person name="Kirdat K."/>
            <person name="Tiwarekar B."/>
            <person name="Yadav A."/>
        </authorList>
    </citation>
    <scope>NUCLEOTIDE SEQUENCE [LARGE SCALE GENOMIC DNA]</scope>
    <source>
        <strain evidence="18 19">UniB2</strain>
    </source>
</reference>